<proteinExistence type="predicted"/>
<sequence>MMGTGEGLDVLPGDGLPRKAAVPHIELGSDTSAHTNRPNNMEVTRVSHQINLLQPQRKRTIFFPFDWGKEIEATEKASDWGKVKLLSPTRPTKKTSKTASNVAEVLQRGRFSSSSVTVALVSGVTGEMRMRSGSCHGGSFILRLVELQAHKTRKKTKRSRQTSSLHFALYQAEDKATAMAASASHPHLACNSANQGHGYGGGGEASICVSGGIRSELDIGKCCLSPEAVAREDIKTFPRPHHDHGTRPLANKNHLRQNSSGHSK</sequence>
<dbReference type="AlphaFoldDB" id="A0A8J5H7S0"/>
<keyword evidence="3" id="KW-1185">Reference proteome</keyword>
<evidence type="ECO:0000313" key="3">
    <source>
        <dbReference type="Proteomes" id="UP000734854"/>
    </source>
</evidence>
<feature type="region of interest" description="Disordered" evidence="1">
    <location>
        <begin position="236"/>
        <end position="264"/>
    </location>
</feature>
<organism evidence="2 3">
    <name type="scientific">Zingiber officinale</name>
    <name type="common">Ginger</name>
    <name type="synonym">Amomum zingiber</name>
    <dbReference type="NCBI Taxonomy" id="94328"/>
    <lineage>
        <taxon>Eukaryota</taxon>
        <taxon>Viridiplantae</taxon>
        <taxon>Streptophyta</taxon>
        <taxon>Embryophyta</taxon>
        <taxon>Tracheophyta</taxon>
        <taxon>Spermatophyta</taxon>
        <taxon>Magnoliopsida</taxon>
        <taxon>Liliopsida</taxon>
        <taxon>Zingiberales</taxon>
        <taxon>Zingiberaceae</taxon>
        <taxon>Zingiber</taxon>
    </lineage>
</organism>
<accession>A0A8J5H7S0</accession>
<evidence type="ECO:0000313" key="2">
    <source>
        <dbReference type="EMBL" id="KAG6513834.1"/>
    </source>
</evidence>
<dbReference type="EMBL" id="JACMSC010000007">
    <property type="protein sequence ID" value="KAG6513834.1"/>
    <property type="molecule type" value="Genomic_DNA"/>
</dbReference>
<protein>
    <submittedName>
        <fullName evidence="2">Uncharacterized protein</fullName>
    </submittedName>
</protein>
<dbReference type="Proteomes" id="UP000734854">
    <property type="component" value="Unassembled WGS sequence"/>
</dbReference>
<comment type="caution">
    <text evidence="2">The sequence shown here is derived from an EMBL/GenBank/DDBJ whole genome shotgun (WGS) entry which is preliminary data.</text>
</comment>
<reference evidence="2 3" key="1">
    <citation type="submission" date="2020-08" db="EMBL/GenBank/DDBJ databases">
        <title>Plant Genome Project.</title>
        <authorList>
            <person name="Zhang R.-G."/>
        </authorList>
    </citation>
    <scope>NUCLEOTIDE SEQUENCE [LARGE SCALE GENOMIC DNA]</scope>
    <source>
        <tissue evidence="2">Rhizome</tissue>
    </source>
</reference>
<gene>
    <name evidence="2" type="ORF">ZIOFF_024171</name>
</gene>
<evidence type="ECO:0000256" key="1">
    <source>
        <dbReference type="SAM" id="MobiDB-lite"/>
    </source>
</evidence>
<name>A0A8J5H7S0_ZINOF</name>